<accession>A0A9P8NYI2</accession>
<dbReference type="GeneID" id="70238050"/>
<keyword evidence="1" id="KW-1133">Transmembrane helix</keyword>
<keyword evidence="3" id="KW-1185">Reference proteome</keyword>
<dbReference type="AlphaFoldDB" id="A0A9P8NYI2"/>
<sequence>MESASTLPGVGAGSAGLDEEESGAFSAAKVDSVMVAAADLFGDTSLVLTGVAAFLGSSVETGSYFGDASFSGSVVVVVAAGVSAFGATVSFLTFFRLLLLDKGRNFLVSEFDLDFGSLALVNEFERLFCSW</sequence>
<dbReference type="RefSeq" id="XP_046059011.1">
    <property type="nucleotide sequence ID" value="XM_046207337.1"/>
</dbReference>
<keyword evidence="1" id="KW-0812">Transmembrane</keyword>
<feature type="transmembrane region" description="Helical" evidence="1">
    <location>
        <begin position="74"/>
        <end position="99"/>
    </location>
</feature>
<dbReference type="Proteomes" id="UP000769157">
    <property type="component" value="Unassembled WGS sequence"/>
</dbReference>
<protein>
    <submittedName>
        <fullName evidence="2">Uncharacterized protein</fullName>
    </submittedName>
</protein>
<evidence type="ECO:0000313" key="3">
    <source>
        <dbReference type="Proteomes" id="UP000769157"/>
    </source>
</evidence>
<evidence type="ECO:0000313" key="2">
    <source>
        <dbReference type="EMBL" id="KAH3661907.1"/>
    </source>
</evidence>
<comment type="caution">
    <text evidence="2">The sequence shown here is derived from an EMBL/GenBank/DDBJ whole genome shotgun (WGS) entry which is preliminary data.</text>
</comment>
<reference evidence="2" key="1">
    <citation type="journal article" date="2021" name="Open Biol.">
        <title>Shared evolutionary footprints suggest mitochondrial oxidative damage underlies multiple complex I losses in fungi.</title>
        <authorList>
            <person name="Schikora-Tamarit M.A."/>
            <person name="Marcet-Houben M."/>
            <person name="Nosek J."/>
            <person name="Gabaldon T."/>
        </authorList>
    </citation>
    <scope>NUCLEOTIDE SEQUENCE</scope>
    <source>
        <strain evidence="2">CBS6075</strain>
    </source>
</reference>
<reference evidence="2" key="2">
    <citation type="submission" date="2021-01" db="EMBL/GenBank/DDBJ databases">
        <authorList>
            <person name="Schikora-Tamarit M.A."/>
        </authorList>
    </citation>
    <scope>NUCLEOTIDE SEQUENCE</scope>
    <source>
        <strain evidence="2">CBS6075</strain>
    </source>
</reference>
<keyword evidence="1" id="KW-0472">Membrane</keyword>
<dbReference type="EMBL" id="JAEUBE010000414">
    <property type="protein sequence ID" value="KAH3661907.1"/>
    <property type="molecule type" value="Genomic_DNA"/>
</dbReference>
<organism evidence="2 3">
    <name type="scientific">Ogataea philodendri</name>
    <dbReference type="NCBI Taxonomy" id="1378263"/>
    <lineage>
        <taxon>Eukaryota</taxon>
        <taxon>Fungi</taxon>
        <taxon>Dikarya</taxon>
        <taxon>Ascomycota</taxon>
        <taxon>Saccharomycotina</taxon>
        <taxon>Pichiomycetes</taxon>
        <taxon>Pichiales</taxon>
        <taxon>Pichiaceae</taxon>
        <taxon>Ogataea</taxon>
    </lineage>
</organism>
<proteinExistence type="predicted"/>
<evidence type="ECO:0000256" key="1">
    <source>
        <dbReference type="SAM" id="Phobius"/>
    </source>
</evidence>
<gene>
    <name evidence="2" type="ORF">OGAPHI_006086</name>
</gene>
<name>A0A9P8NYI2_9ASCO</name>